<comment type="caution">
    <text evidence="1">The sequence shown here is derived from an EMBL/GenBank/DDBJ whole genome shotgun (WGS) entry which is preliminary data.</text>
</comment>
<sequence length="173" mass="20056">MWHRVYEPVHRKEMEAITFLRFRLSFRCISYFKVDEDPLLASCGITIDFYAMYLVQNGLIDLSSTTIPCSELASHGANEHSETHNGSLAFLLLRYSEALTSRTFCSSDSSVTDKQTFNFGYEKMESVFHPDVFPAHPAWKKINKEEESQSEVTWRRWLQVSEIERVNKLIGFG</sequence>
<evidence type="ECO:0000313" key="2">
    <source>
        <dbReference type="Proteomes" id="UP001157418"/>
    </source>
</evidence>
<gene>
    <name evidence="1" type="ORF">LVIROSA_LOCUS10455</name>
</gene>
<name>A0AAU9MAH3_9ASTR</name>
<dbReference type="Proteomes" id="UP001157418">
    <property type="component" value="Unassembled WGS sequence"/>
</dbReference>
<organism evidence="1 2">
    <name type="scientific">Lactuca virosa</name>
    <dbReference type="NCBI Taxonomy" id="75947"/>
    <lineage>
        <taxon>Eukaryota</taxon>
        <taxon>Viridiplantae</taxon>
        <taxon>Streptophyta</taxon>
        <taxon>Embryophyta</taxon>
        <taxon>Tracheophyta</taxon>
        <taxon>Spermatophyta</taxon>
        <taxon>Magnoliopsida</taxon>
        <taxon>eudicotyledons</taxon>
        <taxon>Gunneridae</taxon>
        <taxon>Pentapetalae</taxon>
        <taxon>asterids</taxon>
        <taxon>campanulids</taxon>
        <taxon>Asterales</taxon>
        <taxon>Asteraceae</taxon>
        <taxon>Cichorioideae</taxon>
        <taxon>Cichorieae</taxon>
        <taxon>Lactucinae</taxon>
        <taxon>Lactuca</taxon>
    </lineage>
</organism>
<protein>
    <submittedName>
        <fullName evidence="1">Uncharacterized protein</fullName>
    </submittedName>
</protein>
<reference evidence="1 2" key="1">
    <citation type="submission" date="2022-01" db="EMBL/GenBank/DDBJ databases">
        <authorList>
            <person name="Xiong W."/>
            <person name="Schranz E."/>
        </authorList>
    </citation>
    <scope>NUCLEOTIDE SEQUENCE [LARGE SCALE GENOMIC DNA]</scope>
</reference>
<dbReference type="EMBL" id="CAKMRJ010001112">
    <property type="protein sequence ID" value="CAH1423164.1"/>
    <property type="molecule type" value="Genomic_DNA"/>
</dbReference>
<dbReference type="AlphaFoldDB" id="A0AAU9MAH3"/>
<accession>A0AAU9MAH3</accession>
<keyword evidence="2" id="KW-1185">Reference proteome</keyword>
<evidence type="ECO:0000313" key="1">
    <source>
        <dbReference type="EMBL" id="CAH1423164.1"/>
    </source>
</evidence>
<proteinExistence type="predicted"/>